<name>U4LB03_PYROM</name>
<dbReference type="Proteomes" id="UP000018144">
    <property type="component" value="Unassembled WGS sequence"/>
</dbReference>
<evidence type="ECO:0000313" key="2">
    <source>
        <dbReference type="Proteomes" id="UP000018144"/>
    </source>
</evidence>
<evidence type="ECO:0000313" key="1">
    <source>
        <dbReference type="EMBL" id="CCX11117.1"/>
    </source>
</evidence>
<dbReference type="EMBL" id="HF935594">
    <property type="protein sequence ID" value="CCX11117.1"/>
    <property type="molecule type" value="Genomic_DNA"/>
</dbReference>
<sequence>MVFKRSSRLSMIWSLPNIATTLDSALTLCSPARSSKTVAFPPRLLIEYNSNKNASSAAHQKLVGAADIIRCQLLVVNSAKKRKNIK</sequence>
<organism evidence="1 2">
    <name type="scientific">Pyronema omphalodes (strain CBS 100304)</name>
    <name type="common">Pyronema confluens</name>
    <dbReference type="NCBI Taxonomy" id="1076935"/>
    <lineage>
        <taxon>Eukaryota</taxon>
        <taxon>Fungi</taxon>
        <taxon>Dikarya</taxon>
        <taxon>Ascomycota</taxon>
        <taxon>Pezizomycotina</taxon>
        <taxon>Pezizomycetes</taxon>
        <taxon>Pezizales</taxon>
        <taxon>Pyronemataceae</taxon>
        <taxon>Pyronema</taxon>
    </lineage>
</organism>
<proteinExistence type="predicted"/>
<reference evidence="1 2" key="1">
    <citation type="journal article" date="2013" name="PLoS Genet.">
        <title>The genome and development-dependent transcriptomes of Pyronema confluens: a window into fungal evolution.</title>
        <authorList>
            <person name="Traeger S."/>
            <person name="Altegoer F."/>
            <person name="Freitag M."/>
            <person name="Gabaldon T."/>
            <person name="Kempken F."/>
            <person name="Kumar A."/>
            <person name="Marcet-Houben M."/>
            <person name="Poggeler S."/>
            <person name="Stajich J.E."/>
            <person name="Nowrousian M."/>
        </authorList>
    </citation>
    <scope>NUCLEOTIDE SEQUENCE [LARGE SCALE GENOMIC DNA]</scope>
    <source>
        <strain evidence="2">CBS 100304</strain>
        <tissue evidence="1">Vegetative mycelium</tissue>
    </source>
</reference>
<keyword evidence="2" id="KW-1185">Reference proteome</keyword>
<gene>
    <name evidence="1" type="ORF">PCON_10711</name>
</gene>
<dbReference type="AlphaFoldDB" id="U4LB03"/>
<protein>
    <submittedName>
        <fullName evidence="1">Uncharacterized protein</fullName>
    </submittedName>
</protein>
<accession>U4LB03</accession>